<evidence type="ECO:0000313" key="1">
    <source>
        <dbReference type="EMBL" id="QJA91239.1"/>
    </source>
</evidence>
<organism evidence="1">
    <name type="scientific">viral metagenome</name>
    <dbReference type="NCBI Taxonomy" id="1070528"/>
    <lineage>
        <taxon>unclassified sequences</taxon>
        <taxon>metagenomes</taxon>
        <taxon>organismal metagenomes</taxon>
    </lineage>
</organism>
<name>A0A6M3LA55_9ZZZZ</name>
<dbReference type="AlphaFoldDB" id="A0A6M3LA55"/>
<accession>A0A6M3LA55</accession>
<proteinExistence type="predicted"/>
<reference evidence="1" key="1">
    <citation type="submission" date="2020-03" db="EMBL/GenBank/DDBJ databases">
        <title>The deep terrestrial virosphere.</title>
        <authorList>
            <person name="Holmfeldt K."/>
            <person name="Nilsson E."/>
            <person name="Simone D."/>
            <person name="Lopez-Fernandez M."/>
            <person name="Wu X."/>
            <person name="de Brujin I."/>
            <person name="Lundin D."/>
            <person name="Andersson A."/>
            <person name="Bertilsson S."/>
            <person name="Dopson M."/>
        </authorList>
    </citation>
    <scope>NUCLEOTIDE SEQUENCE</scope>
    <source>
        <strain evidence="1">MM415B03426</strain>
    </source>
</reference>
<sequence>MLTRVLINGEPQNYDLTRIRSLKGLHKDDYIITRSPFSGEIVKAVVNRSDEAGVWVEVVNKLRSGVIFKITRGAIDRGVYKING</sequence>
<dbReference type="EMBL" id="MT142972">
    <property type="protein sequence ID" value="QJA91239.1"/>
    <property type="molecule type" value="Genomic_DNA"/>
</dbReference>
<gene>
    <name evidence="1" type="ORF">MM415B03426_0005</name>
</gene>
<protein>
    <submittedName>
        <fullName evidence="1">Uncharacterized protein</fullName>
    </submittedName>
</protein>